<gene>
    <name evidence="1" type="ORF">HHI36_022375</name>
</gene>
<reference evidence="1 2" key="1">
    <citation type="journal article" date="2021" name="BMC Biol.">
        <title>Horizontally acquired antibacterial genes associated with adaptive radiation of ladybird beetles.</title>
        <authorList>
            <person name="Li H.S."/>
            <person name="Tang X.F."/>
            <person name="Huang Y.H."/>
            <person name="Xu Z.Y."/>
            <person name="Chen M.L."/>
            <person name="Du X.Y."/>
            <person name="Qiu B.Y."/>
            <person name="Chen P.T."/>
            <person name="Zhang W."/>
            <person name="Slipinski A."/>
            <person name="Escalona H.E."/>
            <person name="Waterhouse R.M."/>
            <person name="Zwick A."/>
            <person name="Pang H."/>
        </authorList>
    </citation>
    <scope>NUCLEOTIDE SEQUENCE [LARGE SCALE GENOMIC DNA]</scope>
    <source>
        <strain evidence="1">SYSU2018</strain>
    </source>
</reference>
<dbReference type="EMBL" id="JABFTP020000042">
    <property type="protein sequence ID" value="KAL3271905.1"/>
    <property type="molecule type" value="Genomic_DNA"/>
</dbReference>
<comment type="caution">
    <text evidence="1">The sequence shown here is derived from an EMBL/GenBank/DDBJ whole genome shotgun (WGS) entry which is preliminary data.</text>
</comment>
<evidence type="ECO:0000313" key="2">
    <source>
        <dbReference type="Proteomes" id="UP001516400"/>
    </source>
</evidence>
<sequence length="143" mass="16451">MVNYRDVQFENAEIEMLKKGKSTTQPKINTGLMKEGAFNDKVIKSIKKELMGEKLIITKTDKENCIVIVKKKVYNQISLEFSSNNGIKGKMIAPSTLIKRTGELLKRVQFVFEIQLRSENTNFLVLYGLLKLHKSDRIEEMPI</sequence>
<accession>A0ABD2MZM1</accession>
<proteinExistence type="predicted"/>
<evidence type="ECO:0000313" key="1">
    <source>
        <dbReference type="EMBL" id="KAL3271905.1"/>
    </source>
</evidence>
<dbReference type="AlphaFoldDB" id="A0ABD2MZM1"/>
<keyword evidence="2" id="KW-1185">Reference proteome</keyword>
<name>A0ABD2MZM1_9CUCU</name>
<dbReference type="Proteomes" id="UP001516400">
    <property type="component" value="Unassembled WGS sequence"/>
</dbReference>
<evidence type="ECO:0008006" key="3">
    <source>
        <dbReference type="Google" id="ProtNLM"/>
    </source>
</evidence>
<protein>
    <recommendedName>
        <fullName evidence="3">DUF1934 domain-containing protein</fullName>
    </recommendedName>
</protein>
<organism evidence="1 2">
    <name type="scientific">Cryptolaemus montrouzieri</name>
    <dbReference type="NCBI Taxonomy" id="559131"/>
    <lineage>
        <taxon>Eukaryota</taxon>
        <taxon>Metazoa</taxon>
        <taxon>Ecdysozoa</taxon>
        <taxon>Arthropoda</taxon>
        <taxon>Hexapoda</taxon>
        <taxon>Insecta</taxon>
        <taxon>Pterygota</taxon>
        <taxon>Neoptera</taxon>
        <taxon>Endopterygota</taxon>
        <taxon>Coleoptera</taxon>
        <taxon>Polyphaga</taxon>
        <taxon>Cucujiformia</taxon>
        <taxon>Coccinelloidea</taxon>
        <taxon>Coccinellidae</taxon>
        <taxon>Scymninae</taxon>
        <taxon>Scymnini</taxon>
        <taxon>Cryptolaemus</taxon>
    </lineage>
</organism>